<feature type="compositionally biased region" description="Basic and acidic residues" evidence="3">
    <location>
        <begin position="340"/>
        <end position="351"/>
    </location>
</feature>
<dbReference type="PANTHER" id="PTHR10223:SF0">
    <property type="entry name" value="26S PROTEASOME NON-ATPASE REGULATORY SUBUNIT 4"/>
    <property type="match status" value="1"/>
</dbReference>
<feature type="region of interest" description="Disordered" evidence="3">
    <location>
        <begin position="206"/>
        <end position="231"/>
    </location>
</feature>
<dbReference type="FunFam" id="3.40.50.410:FF:000005">
    <property type="entry name" value="26S proteasome non-ATPase regulatory subunit 4"/>
    <property type="match status" value="1"/>
</dbReference>
<dbReference type="GO" id="GO:0008540">
    <property type="term" value="C:proteasome regulatory particle, base subcomplex"/>
    <property type="evidence" value="ECO:0007669"/>
    <property type="project" value="TreeGrafter"/>
</dbReference>
<dbReference type="Gene3D" id="1.10.287.3990">
    <property type="match status" value="1"/>
</dbReference>
<organism evidence="5">
    <name type="scientific">Erythrolobus madagascarensis</name>
    <dbReference type="NCBI Taxonomy" id="708628"/>
    <lineage>
        <taxon>Eukaryota</taxon>
        <taxon>Rhodophyta</taxon>
        <taxon>Bangiophyceae</taxon>
        <taxon>Porphyridiales</taxon>
        <taxon>Porphyridiaceae</taxon>
        <taxon>Erythrolobus</taxon>
    </lineage>
</organism>
<feature type="compositionally biased region" description="Low complexity" evidence="3">
    <location>
        <begin position="255"/>
        <end position="266"/>
    </location>
</feature>
<reference evidence="5" key="1">
    <citation type="submission" date="2021-01" db="EMBL/GenBank/DDBJ databases">
        <authorList>
            <person name="Corre E."/>
            <person name="Pelletier E."/>
            <person name="Niang G."/>
            <person name="Scheremetjew M."/>
            <person name="Finn R."/>
            <person name="Kale V."/>
            <person name="Holt S."/>
            <person name="Cochrane G."/>
            <person name="Meng A."/>
            <person name="Brown T."/>
            <person name="Cohen L."/>
        </authorList>
    </citation>
    <scope>NUCLEOTIDE SEQUENCE</scope>
    <source>
        <strain evidence="5">CCMP3276</strain>
    </source>
</reference>
<dbReference type="InterPro" id="IPR002035">
    <property type="entry name" value="VWF_A"/>
</dbReference>
<dbReference type="SMART" id="SM00726">
    <property type="entry name" value="UIM"/>
    <property type="match status" value="2"/>
</dbReference>
<dbReference type="EMBL" id="HBFE01000264">
    <property type="protein sequence ID" value="CAD8724097.1"/>
    <property type="molecule type" value="Transcribed_RNA"/>
</dbReference>
<dbReference type="AlphaFoldDB" id="A0A7S0T5F3"/>
<gene>
    <name evidence="5" type="ORF">EMAD1354_LOCUS174</name>
</gene>
<dbReference type="InterPro" id="IPR027040">
    <property type="entry name" value="PSMD4"/>
</dbReference>
<sequence length="351" mass="35615">MVLEATMVCVDNSEYMRNGDYPPSRLDAQTDAVNLVCSAKLEQNAENVVGVLTAAGTHANILETATQDVGHVLRALHSVKPSGVLDLVAALHKAHLALKHRQNPHQRARVVAFVGSPLVADEDGEALERMQGKLVALGKMLKKNSVSVDVVSFGEHAQNASLLQSFIEAVDNSGSSRLVAVEAGGSQILSDVLISSAIVRDPDSAAAAVAGGGGGGGGGGDGGGTGEFPFGVDPSMDPELAMALRISMEEEQARQAAAAAASASASGSGGGEETAGGGEDVVMETEGVKAEGDADLYGGGGGGGDEMDEDEDVRLAIAMSLADQNAKDNAATGGNGDSNNEPKPDDEKKND</sequence>
<feature type="compositionally biased region" description="Gly residues" evidence="3">
    <location>
        <begin position="210"/>
        <end position="226"/>
    </location>
</feature>
<evidence type="ECO:0000256" key="2">
    <source>
        <dbReference type="ARBA" id="ARBA00022942"/>
    </source>
</evidence>
<dbReference type="GO" id="GO:0043161">
    <property type="term" value="P:proteasome-mediated ubiquitin-dependent protein catabolic process"/>
    <property type="evidence" value="ECO:0007669"/>
    <property type="project" value="TreeGrafter"/>
</dbReference>
<dbReference type="GO" id="GO:0031593">
    <property type="term" value="F:polyubiquitin modification-dependent protein binding"/>
    <property type="evidence" value="ECO:0007669"/>
    <property type="project" value="TreeGrafter"/>
</dbReference>
<comment type="similarity">
    <text evidence="1">Belongs to the proteasome subunit S5A family.</text>
</comment>
<protein>
    <recommendedName>
        <fullName evidence="4">VWFA domain-containing protein</fullName>
    </recommendedName>
</protein>
<dbReference type="GO" id="GO:0005634">
    <property type="term" value="C:nucleus"/>
    <property type="evidence" value="ECO:0007669"/>
    <property type="project" value="TreeGrafter"/>
</dbReference>
<evidence type="ECO:0000256" key="1">
    <source>
        <dbReference type="ARBA" id="ARBA00005574"/>
    </source>
</evidence>
<dbReference type="PROSITE" id="PS50330">
    <property type="entry name" value="UIM"/>
    <property type="match status" value="2"/>
</dbReference>
<keyword evidence="2" id="KW-0647">Proteasome</keyword>
<name>A0A7S0T5F3_9RHOD</name>
<evidence type="ECO:0000256" key="3">
    <source>
        <dbReference type="SAM" id="MobiDB-lite"/>
    </source>
</evidence>
<feature type="domain" description="VWFA" evidence="4">
    <location>
        <begin position="4"/>
        <end position="193"/>
    </location>
</feature>
<accession>A0A7S0T5F3</accession>
<dbReference type="InterPro" id="IPR003903">
    <property type="entry name" value="UIM_dom"/>
</dbReference>
<evidence type="ECO:0000313" key="5">
    <source>
        <dbReference type="EMBL" id="CAD8724097.1"/>
    </source>
</evidence>
<feature type="region of interest" description="Disordered" evidence="3">
    <location>
        <begin position="255"/>
        <end position="351"/>
    </location>
</feature>
<dbReference type="GO" id="GO:0005829">
    <property type="term" value="C:cytosol"/>
    <property type="evidence" value="ECO:0007669"/>
    <property type="project" value="TreeGrafter"/>
</dbReference>
<dbReference type="SMART" id="SM00327">
    <property type="entry name" value="VWA"/>
    <property type="match status" value="1"/>
</dbReference>
<feature type="compositionally biased region" description="Gly residues" evidence="3">
    <location>
        <begin position="267"/>
        <end position="279"/>
    </location>
</feature>
<dbReference type="SUPFAM" id="SSF53300">
    <property type="entry name" value="vWA-like"/>
    <property type="match status" value="1"/>
</dbReference>
<dbReference type="PANTHER" id="PTHR10223">
    <property type="entry name" value="26S PROTEASOME NON-ATPASE REGULATORY SUBUNIT 4"/>
    <property type="match status" value="1"/>
</dbReference>
<proteinExistence type="inferred from homology"/>
<dbReference type="Gene3D" id="3.40.50.410">
    <property type="entry name" value="von Willebrand factor, type A domain"/>
    <property type="match status" value="1"/>
</dbReference>
<evidence type="ECO:0000259" key="4">
    <source>
        <dbReference type="SMART" id="SM00327"/>
    </source>
</evidence>
<dbReference type="InterPro" id="IPR036465">
    <property type="entry name" value="vWFA_dom_sf"/>
</dbReference>
<dbReference type="Pfam" id="PF13519">
    <property type="entry name" value="VWA_2"/>
    <property type="match status" value="1"/>
</dbReference>